<evidence type="ECO:0000256" key="3">
    <source>
        <dbReference type="ARBA" id="ARBA00022989"/>
    </source>
</evidence>
<evidence type="ECO:0000313" key="9">
    <source>
        <dbReference type="EnsemblPlants" id="Pp3c3_5740V3.1"/>
    </source>
</evidence>
<dbReference type="RefSeq" id="XP_024371331.1">
    <property type="nucleotide sequence ID" value="XM_024515563.2"/>
</dbReference>
<feature type="region of interest" description="Disordered" evidence="5">
    <location>
        <begin position="156"/>
        <end position="185"/>
    </location>
</feature>
<name>A0A2K1KTF1_PHYPA</name>
<reference evidence="8 10" key="1">
    <citation type="journal article" date="2008" name="Science">
        <title>The Physcomitrella genome reveals evolutionary insights into the conquest of land by plants.</title>
        <authorList>
            <person name="Rensing S."/>
            <person name="Lang D."/>
            <person name="Zimmer A."/>
            <person name="Terry A."/>
            <person name="Salamov A."/>
            <person name="Shapiro H."/>
            <person name="Nishiyama T."/>
            <person name="Perroud P.-F."/>
            <person name="Lindquist E."/>
            <person name="Kamisugi Y."/>
            <person name="Tanahashi T."/>
            <person name="Sakakibara K."/>
            <person name="Fujita T."/>
            <person name="Oishi K."/>
            <person name="Shin-I T."/>
            <person name="Kuroki Y."/>
            <person name="Toyoda A."/>
            <person name="Suzuki Y."/>
            <person name="Hashimoto A."/>
            <person name="Yamaguchi K."/>
            <person name="Sugano A."/>
            <person name="Kohara Y."/>
            <person name="Fujiyama A."/>
            <person name="Anterola A."/>
            <person name="Aoki S."/>
            <person name="Ashton N."/>
            <person name="Barbazuk W.B."/>
            <person name="Barker E."/>
            <person name="Bennetzen J."/>
            <person name="Bezanilla M."/>
            <person name="Blankenship R."/>
            <person name="Cho S.H."/>
            <person name="Dutcher S."/>
            <person name="Estelle M."/>
            <person name="Fawcett J.A."/>
            <person name="Gundlach H."/>
            <person name="Hanada K."/>
            <person name="Heyl A."/>
            <person name="Hicks K.A."/>
            <person name="Hugh J."/>
            <person name="Lohr M."/>
            <person name="Mayer K."/>
            <person name="Melkozernov A."/>
            <person name="Murata T."/>
            <person name="Nelson D."/>
            <person name="Pils B."/>
            <person name="Prigge M."/>
            <person name="Reiss B."/>
            <person name="Renner T."/>
            <person name="Rombauts S."/>
            <person name="Rushton P."/>
            <person name="Sanderfoot A."/>
            <person name="Schween G."/>
            <person name="Shiu S.-H."/>
            <person name="Stueber K."/>
            <person name="Theodoulou F.L."/>
            <person name="Tu H."/>
            <person name="Van de Peer Y."/>
            <person name="Verrier P.J."/>
            <person name="Waters E."/>
            <person name="Wood A."/>
            <person name="Yang L."/>
            <person name="Cove D."/>
            <person name="Cuming A."/>
            <person name="Hasebe M."/>
            <person name="Lucas S."/>
            <person name="Mishler D.B."/>
            <person name="Reski R."/>
            <person name="Grigoriev I."/>
            <person name="Quatrano R.S."/>
            <person name="Boore J.L."/>
        </authorList>
    </citation>
    <scope>NUCLEOTIDE SEQUENCE [LARGE SCALE GENOMIC DNA]</scope>
    <source>
        <strain evidence="9 10">cv. Gransden 2004</strain>
    </source>
</reference>
<feature type="transmembrane region" description="Helical" evidence="6">
    <location>
        <begin position="344"/>
        <end position="370"/>
    </location>
</feature>
<dbReference type="Gramene" id="Pp3c3_5740V3.2">
    <property type="protein sequence ID" value="Pp3c3_5740V3.2"/>
    <property type="gene ID" value="Pp3c3_5740"/>
</dbReference>
<dbReference type="InterPro" id="IPR004853">
    <property type="entry name" value="Sugar_P_trans_dom"/>
</dbReference>
<proteinExistence type="predicted"/>
<feature type="transmembrane region" description="Helical" evidence="6">
    <location>
        <begin position="290"/>
        <end position="308"/>
    </location>
</feature>
<dbReference type="STRING" id="3218.A0A2K1KTF1"/>
<dbReference type="Gramene" id="Pp3c3_5740V3.1">
    <property type="protein sequence ID" value="Pp3c3_5740V3.1"/>
    <property type="gene ID" value="Pp3c3_5740"/>
</dbReference>
<feature type="transmembrane region" description="Helical" evidence="6">
    <location>
        <begin position="402"/>
        <end position="419"/>
    </location>
</feature>
<feature type="transmembrane region" description="Helical" evidence="6">
    <location>
        <begin position="439"/>
        <end position="458"/>
    </location>
</feature>
<dbReference type="PaxDb" id="3218-PP1S1_802V6.1"/>
<gene>
    <name evidence="9" type="primary">LOC112280264</name>
    <name evidence="8" type="ORF">PHYPA_004055</name>
</gene>
<keyword evidence="2 6" id="KW-0812">Transmembrane</keyword>
<feature type="transmembrane region" description="Helical" evidence="6">
    <location>
        <begin position="249"/>
        <end position="270"/>
    </location>
</feature>
<dbReference type="RefSeq" id="XP_024371332.1">
    <property type="nucleotide sequence ID" value="XM_024515564.2"/>
</dbReference>
<dbReference type="GO" id="GO:0005794">
    <property type="term" value="C:Golgi apparatus"/>
    <property type="evidence" value="ECO:0000318"/>
    <property type="project" value="GO_Central"/>
</dbReference>
<feature type="transmembrane region" description="Helical" evidence="6">
    <location>
        <begin position="376"/>
        <end position="395"/>
    </location>
</feature>
<feature type="transmembrane region" description="Helical" evidence="6">
    <location>
        <begin position="507"/>
        <end position="528"/>
    </location>
</feature>
<evidence type="ECO:0000256" key="4">
    <source>
        <dbReference type="ARBA" id="ARBA00023136"/>
    </source>
</evidence>
<accession>A0A2K1KTF1</accession>
<dbReference type="KEGG" id="ppp:112280264"/>
<dbReference type="EnsemblPlants" id="Pp3c3_5740V3.2">
    <property type="protein sequence ID" value="Pp3c3_5740V3.2"/>
    <property type="gene ID" value="Pp3c3_5740"/>
</dbReference>
<evidence type="ECO:0000313" key="10">
    <source>
        <dbReference type="Proteomes" id="UP000006727"/>
    </source>
</evidence>
<dbReference type="GO" id="GO:0015786">
    <property type="term" value="P:UDP-glucose transmembrane transport"/>
    <property type="evidence" value="ECO:0000318"/>
    <property type="project" value="GO_Central"/>
</dbReference>
<dbReference type="GO" id="GO:0016020">
    <property type="term" value="C:membrane"/>
    <property type="evidence" value="ECO:0007669"/>
    <property type="project" value="UniProtKB-SubCell"/>
</dbReference>
<reference evidence="8 10" key="2">
    <citation type="journal article" date="2018" name="Plant J.">
        <title>The Physcomitrella patens chromosome-scale assembly reveals moss genome structure and evolution.</title>
        <authorList>
            <person name="Lang D."/>
            <person name="Ullrich K.K."/>
            <person name="Murat F."/>
            <person name="Fuchs J."/>
            <person name="Jenkins J."/>
            <person name="Haas F.B."/>
            <person name="Piednoel M."/>
            <person name="Gundlach H."/>
            <person name="Van Bel M."/>
            <person name="Meyberg R."/>
            <person name="Vives C."/>
            <person name="Morata J."/>
            <person name="Symeonidi A."/>
            <person name="Hiss M."/>
            <person name="Muchero W."/>
            <person name="Kamisugi Y."/>
            <person name="Saleh O."/>
            <person name="Blanc G."/>
            <person name="Decker E.L."/>
            <person name="van Gessel N."/>
            <person name="Grimwood J."/>
            <person name="Hayes R.D."/>
            <person name="Graham S.W."/>
            <person name="Gunter L.E."/>
            <person name="McDaniel S.F."/>
            <person name="Hoernstein S.N.W."/>
            <person name="Larsson A."/>
            <person name="Li F.W."/>
            <person name="Perroud P.F."/>
            <person name="Phillips J."/>
            <person name="Ranjan P."/>
            <person name="Rokshar D.S."/>
            <person name="Rothfels C.J."/>
            <person name="Schneider L."/>
            <person name="Shu S."/>
            <person name="Stevenson D.W."/>
            <person name="Thummler F."/>
            <person name="Tillich M."/>
            <person name="Villarreal Aguilar J.C."/>
            <person name="Widiez T."/>
            <person name="Wong G.K."/>
            <person name="Wymore A."/>
            <person name="Zhang Y."/>
            <person name="Zimmer A.D."/>
            <person name="Quatrano R.S."/>
            <person name="Mayer K.F.X."/>
            <person name="Goodstein D."/>
            <person name="Casacuberta J.M."/>
            <person name="Vandepoele K."/>
            <person name="Reski R."/>
            <person name="Cuming A.C."/>
            <person name="Tuskan G.A."/>
            <person name="Maumus F."/>
            <person name="Salse J."/>
            <person name="Schmutz J."/>
            <person name="Rensing S.A."/>
        </authorList>
    </citation>
    <scope>NUCLEOTIDE SEQUENCE [LARGE SCALE GENOMIC DNA]</scope>
    <source>
        <strain evidence="9 10">cv. Gransden 2004</strain>
    </source>
</reference>
<evidence type="ECO:0000256" key="2">
    <source>
        <dbReference type="ARBA" id="ARBA00022692"/>
    </source>
</evidence>
<evidence type="ECO:0000256" key="6">
    <source>
        <dbReference type="SAM" id="Phobius"/>
    </source>
</evidence>
<dbReference type="InterPro" id="IPR037185">
    <property type="entry name" value="EmrE-like"/>
</dbReference>
<keyword evidence="10" id="KW-1185">Reference proteome</keyword>
<dbReference type="PANTHER" id="PTHR11132">
    <property type="entry name" value="SOLUTE CARRIER FAMILY 35"/>
    <property type="match status" value="1"/>
</dbReference>
<dbReference type="EnsemblPlants" id="Pp3c3_5740V3.1">
    <property type="protein sequence ID" value="Pp3c3_5740V3.1"/>
    <property type="gene ID" value="Pp3c3_5740"/>
</dbReference>
<dbReference type="SUPFAM" id="SSF103481">
    <property type="entry name" value="Multidrug resistance efflux transporter EmrE"/>
    <property type="match status" value="1"/>
</dbReference>
<protein>
    <recommendedName>
        <fullName evidence="7">Sugar phosphate transporter domain-containing protein</fullName>
    </recommendedName>
</protein>
<feature type="transmembrane region" description="Helical" evidence="6">
    <location>
        <begin position="535"/>
        <end position="553"/>
    </location>
</feature>
<evidence type="ECO:0000313" key="8">
    <source>
        <dbReference type="EMBL" id="PNR57062.1"/>
    </source>
</evidence>
<dbReference type="EnsemblPlants" id="Pp3c3_5740V3.4">
    <property type="protein sequence ID" value="Pp3c3_5740V3.4"/>
    <property type="gene ID" value="Pp3c3_5740"/>
</dbReference>
<dbReference type="Pfam" id="PF03151">
    <property type="entry name" value="TPT"/>
    <property type="match status" value="1"/>
</dbReference>
<feature type="domain" description="Sugar phosphate transporter" evidence="7">
    <location>
        <begin position="253"/>
        <end position="551"/>
    </location>
</feature>
<reference evidence="9" key="3">
    <citation type="submission" date="2020-12" db="UniProtKB">
        <authorList>
            <consortium name="EnsemblPlants"/>
        </authorList>
    </citation>
    <scope>IDENTIFICATION</scope>
</reference>
<dbReference type="Gramene" id="Pp3c3_5740V3.3">
    <property type="protein sequence ID" value="Pp3c3_5740V3.3"/>
    <property type="gene ID" value="Pp3c3_5740"/>
</dbReference>
<dbReference type="Gramene" id="Pp3c3_5740V3.4">
    <property type="protein sequence ID" value="Pp3c3_5740V3.4"/>
    <property type="gene ID" value="Pp3c3_5740"/>
</dbReference>
<dbReference type="OrthoDB" id="18894at2759"/>
<dbReference type="GO" id="GO:0005793">
    <property type="term" value="C:endoplasmic reticulum-Golgi intermediate compartment"/>
    <property type="evidence" value="ECO:0000318"/>
    <property type="project" value="GO_Central"/>
</dbReference>
<dbReference type="Proteomes" id="UP000006727">
    <property type="component" value="Chromosome 3"/>
</dbReference>
<evidence type="ECO:0000259" key="7">
    <source>
        <dbReference type="Pfam" id="PF03151"/>
    </source>
</evidence>
<comment type="subcellular location">
    <subcellularLocation>
        <location evidence="1">Membrane</location>
        <topology evidence="1">Multi-pass membrane protein</topology>
    </subcellularLocation>
</comment>
<dbReference type="EnsemblPlants" id="Pp3c3_5740V3.3">
    <property type="protein sequence ID" value="Pp3c3_5740V3.3"/>
    <property type="gene ID" value="Pp3c3_5740"/>
</dbReference>
<dbReference type="FunCoup" id="A0A2K1KTF1">
    <property type="interactions" value="3856"/>
</dbReference>
<dbReference type="AlphaFoldDB" id="A0A2K1KTF1"/>
<evidence type="ECO:0000256" key="1">
    <source>
        <dbReference type="ARBA" id="ARBA00004141"/>
    </source>
</evidence>
<keyword evidence="4 6" id="KW-0472">Membrane</keyword>
<dbReference type="GO" id="GO:0015297">
    <property type="term" value="F:antiporter activity"/>
    <property type="evidence" value="ECO:0000318"/>
    <property type="project" value="GO_Central"/>
</dbReference>
<keyword evidence="3 6" id="KW-1133">Transmembrane helix</keyword>
<evidence type="ECO:0000256" key="5">
    <source>
        <dbReference type="SAM" id="MobiDB-lite"/>
    </source>
</evidence>
<dbReference type="GO" id="GO:0005801">
    <property type="term" value="C:cis-Golgi network"/>
    <property type="evidence" value="ECO:0000318"/>
    <property type="project" value="GO_Central"/>
</dbReference>
<feature type="transmembrane region" description="Helical" evidence="6">
    <location>
        <begin position="479"/>
        <end position="501"/>
    </location>
</feature>
<dbReference type="InterPro" id="IPR050186">
    <property type="entry name" value="TPT_transporter"/>
</dbReference>
<dbReference type="GeneID" id="112280264"/>
<dbReference type="EMBL" id="ABEU02000003">
    <property type="protein sequence ID" value="PNR57062.1"/>
    <property type="molecule type" value="Genomic_DNA"/>
</dbReference>
<sequence length="600" mass="66095">MKEKEDARLEMIPLRMEDSLDIASERLGTNVANSGTPHVSIGLERPHELHNIECGMGNKTEGLERLSSEAKSTSFISIGMDRSSVEKPDNVGGRDVTSREAVKEVVSRDLIRVQKAGTYDLISRDVTSSESRSSLIHNESVGKSVGLVSDEDFDREFGASASGQSTPKRRNGSRGRSIGTSRLENGVGGDSFTEAVLKGSSLDVLKANAVELSPISRTSIGGKDHGITFCDEVELPELRSSARNSLISTIVKTVFIILIWYTFSTCLTLYNKLLLGENLGKFPAPLLMNTIHFSMQAIISTLLVHFWCGRTQSHIRMTWRDYFTRVVPTAAATALDIDLSNISIVFISVSFATMVKSGAPVFLLLFAFAFKLEVPSFKLMGIIVVISLGVMLTVAKETEFELLGFILVLLATVMSGFRWTVTQLLLQKEEYGLNNPFAAMSYLTPVMAIMTLVFSLAIEPWHELSETAYFDTPRHTFESCALMLLGGALAFFMVMAEYFLIAETSAVTLTIAGVVKEVVTIVVAVFFFKDEFTWLKGMGLVVIFIGVSLFNWFKYQKLVEGGLGNNANIQEVGRSSPKYTVIDDETAETFELEDDTDHVL</sequence>
<organism evidence="8">
    <name type="scientific">Physcomitrium patens</name>
    <name type="common">Spreading-leaved earth moss</name>
    <name type="synonym">Physcomitrella patens</name>
    <dbReference type="NCBI Taxonomy" id="3218"/>
    <lineage>
        <taxon>Eukaryota</taxon>
        <taxon>Viridiplantae</taxon>
        <taxon>Streptophyta</taxon>
        <taxon>Embryophyta</taxon>
        <taxon>Bryophyta</taxon>
        <taxon>Bryophytina</taxon>
        <taxon>Bryopsida</taxon>
        <taxon>Funariidae</taxon>
        <taxon>Funariales</taxon>
        <taxon>Funariaceae</taxon>
        <taxon>Physcomitrium</taxon>
    </lineage>
</organism>